<gene>
    <name evidence="3" type="ORF">DME_LOCUS3203</name>
</gene>
<organism evidence="4 6">
    <name type="scientific">Dracunculus medinensis</name>
    <name type="common">Guinea worm</name>
    <dbReference type="NCBI Taxonomy" id="318479"/>
    <lineage>
        <taxon>Eukaryota</taxon>
        <taxon>Metazoa</taxon>
        <taxon>Ecdysozoa</taxon>
        <taxon>Nematoda</taxon>
        <taxon>Chromadorea</taxon>
        <taxon>Rhabditida</taxon>
        <taxon>Spirurina</taxon>
        <taxon>Dracunculoidea</taxon>
        <taxon>Dracunculidae</taxon>
        <taxon>Dracunculus</taxon>
    </lineage>
</organism>
<reference evidence="6" key="1">
    <citation type="submission" date="2017-02" db="UniProtKB">
        <authorList>
            <consortium name="WormBaseParasite"/>
        </authorList>
    </citation>
    <scope>IDENTIFICATION</scope>
</reference>
<dbReference type="Proteomes" id="UP000038040">
    <property type="component" value="Unplaced"/>
</dbReference>
<dbReference type="EMBL" id="UYYG01000113">
    <property type="protein sequence ID" value="VDN53230.1"/>
    <property type="molecule type" value="Genomic_DNA"/>
</dbReference>
<dbReference type="InterPro" id="IPR036291">
    <property type="entry name" value="NAD(P)-bd_dom_sf"/>
</dbReference>
<dbReference type="WBParaSite" id="DME_0000951701-mRNA-1">
    <property type="protein sequence ID" value="DME_0000951701-mRNA-1"/>
    <property type="gene ID" value="DME_0000951701"/>
</dbReference>
<dbReference type="PROSITE" id="PS00061">
    <property type="entry name" value="ADH_SHORT"/>
    <property type="match status" value="1"/>
</dbReference>
<proteinExistence type="inferred from homology"/>
<name>A0A0N4UNN3_DRAME</name>
<dbReference type="AlphaFoldDB" id="A0A0N4UNN3"/>
<sequence>MVSCLRWLWRSHSSGSANKRNNLEGHIALVTGASRGVGRGIALQLGEAGATVYITAREPSKSLSFTEQNLPSLESTVQEINKRGGKAVKIYCDHSDGNAVKNLFEKVALETGGKLNILVNAAFSGLPSIEASAGKKFFECDPNLWDDINNVGLRNLYFCSVYASRMMNSQKKGLIVNISSAGGIQYFFNVPYGVGKAAIDRMSADMARELRPSGVAVVSLWPGTVKTELSVKLINNGKLSAITGISQQMLDNSLIKGESPEFAGRAVVALASDPVILKKSGRILLTADLASEYGFVDIDGKSPVNMRNLNTALEYFGWPVIARLVPNFVKLPPIALHISSYKF</sequence>
<protein>
    <submittedName>
        <fullName evidence="6">Dehydrogenase/reductase SDR family member 1</fullName>
    </submittedName>
</protein>
<dbReference type="Proteomes" id="UP000274756">
    <property type="component" value="Unassembled WGS sequence"/>
</dbReference>
<evidence type="ECO:0000313" key="6">
    <source>
        <dbReference type="WBParaSite" id="DME_0000951701-mRNA-1"/>
    </source>
</evidence>
<dbReference type="OrthoDB" id="1933717at2759"/>
<dbReference type="PRINTS" id="PR00080">
    <property type="entry name" value="SDRFAMILY"/>
</dbReference>
<dbReference type="InterPro" id="IPR020904">
    <property type="entry name" value="Sc_DH/Rdtase_CS"/>
</dbReference>
<dbReference type="GO" id="GO:0016491">
    <property type="term" value="F:oxidoreductase activity"/>
    <property type="evidence" value="ECO:0007669"/>
    <property type="project" value="UniProtKB-KW"/>
</dbReference>
<reference evidence="3 5" key="2">
    <citation type="submission" date="2018-11" db="EMBL/GenBank/DDBJ databases">
        <authorList>
            <consortium name="Pathogen Informatics"/>
        </authorList>
    </citation>
    <scope>NUCLEOTIDE SEQUENCE [LARGE SCALE GENOMIC DNA]</scope>
</reference>
<dbReference type="STRING" id="318479.A0A0N4UNN3"/>
<dbReference type="SUPFAM" id="SSF51735">
    <property type="entry name" value="NAD(P)-binding Rossmann-fold domains"/>
    <property type="match status" value="1"/>
</dbReference>
<keyword evidence="5" id="KW-1185">Reference proteome</keyword>
<dbReference type="PRINTS" id="PR00081">
    <property type="entry name" value="GDHRDH"/>
</dbReference>
<dbReference type="Gene3D" id="3.40.50.720">
    <property type="entry name" value="NAD(P)-binding Rossmann-like Domain"/>
    <property type="match status" value="1"/>
</dbReference>
<dbReference type="Pfam" id="PF00106">
    <property type="entry name" value="adh_short"/>
    <property type="match status" value="1"/>
</dbReference>
<dbReference type="PANTHER" id="PTHR44147:SF2">
    <property type="entry name" value="DEHYDROGENASE_REDUCTASE SDR FAMILY MEMBER 1"/>
    <property type="match status" value="1"/>
</dbReference>
<keyword evidence="1" id="KW-0560">Oxidoreductase</keyword>
<accession>A0A0N4UNN3</accession>
<evidence type="ECO:0000313" key="5">
    <source>
        <dbReference type="Proteomes" id="UP000274756"/>
    </source>
</evidence>
<comment type="similarity">
    <text evidence="2">Belongs to the short-chain dehydrogenases/reductases (SDR) family.</text>
</comment>
<dbReference type="PANTHER" id="PTHR44147">
    <property type="entry name" value="DEHYDROGENASE/REDUCTASE SDR FAMILY MEMBER 1"/>
    <property type="match status" value="1"/>
</dbReference>
<evidence type="ECO:0000256" key="1">
    <source>
        <dbReference type="ARBA" id="ARBA00023002"/>
    </source>
</evidence>
<evidence type="ECO:0000256" key="2">
    <source>
        <dbReference type="RuleBase" id="RU000363"/>
    </source>
</evidence>
<evidence type="ECO:0000313" key="4">
    <source>
        <dbReference type="Proteomes" id="UP000038040"/>
    </source>
</evidence>
<evidence type="ECO:0000313" key="3">
    <source>
        <dbReference type="EMBL" id="VDN53230.1"/>
    </source>
</evidence>
<dbReference type="InterPro" id="IPR002347">
    <property type="entry name" value="SDR_fam"/>
</dbReference>